<reference evidence="3 4" key="2">
    <citation type="submission" date="2020-07" db="EMBL/GenBank/DDBJ databases">
        <title>Genome assembly of wild tea tree DASZ reveals pedigree and selection history of tea varieties.</title>
        <authorList>
            <person name="Zhang W."/>
        </authorList>
    </citation>
    <scope>NUCLEOTIDE SEQUENCE [LARGE SCALE GENOMIC DNA]</scope>
    <source>
        <strain evidence="4">cv. G240</strain>
        <tissue evidence="3">Leaf</tissue>
    </source>
</reference>
<protein>
    <recommendedName>
        <fullName evidence="5">J domain-containing protein</fullName>
    </recommendedName>
</protein>
<dbReference type="GO" id="GO:0030276">
    <property type="term" value="F:clathrin binding"/>
    <property type="evidence" value="ECO:0007669"/>
    <property type="project" value="TreeGrafter"/>
</dbReference>
<keyword evidence="2" id="KW-1133">Transmembrane helix</keyword>
<dbReference type="Proteomes" id="UP000593564">
    <property type="component" value="Unassembled WGS sequence"/>
</dbReference>
<organism evidence="3 4">
    <name type="scientific">Camellia sinensis</name>
    <name type="common">Tea plant</name>
    <name type="synonym">Thea sinensis</name>
    <dbReference type="NCBI Taxonomy" id="4442"/>
    <lineage>
        <taxon>Eukaryota</taxon>
        <taxon>Viridiplantae</taxon>
        <taxon>Streptophyta</taxon>
        <taxon>Embryophyta</taxon>
        <taxon>Tracheophyta</taxon>
        <taxon>Spermatophyta</taxon>
        <taxon>Magnoliopsida</taxon>
        <taxon>eudicotyledons</taxon>
        <taxon>Gunneridae</taxon>
        <taxon>Pentapetalae</taxon>
        <taxon>asterids</taxon>
        <taxon>Ericales</taxon>
        <taxon>Theaceae</taxon>
        <taxon>Camellia</taxon>
    </lineage>
</organism>
<dbReference type="PANTHER" id="PTHR23172">
    <property type="entry name" value="AUXILIN/CYCLIN G-ASSOCIATED KINASE-RELATED"/>
    <property type="match status" value="1"/>
</dbReference>
<dbReference type="InterPro" id="IPR036869">
    <property type="entry name" value="J_dom_sf"/>
</dbReference>
<evidence type="ECO:0000256" key="1">
    <source>
        <dbReference type="SAM" id="MobiDB-lite"/>
    </source>
</evidence>
<sequence length="155" mass="17322">MVWTSPYLISTPSKPIRFDSIRISSNMHATGVPGYQTGQSQKSNSPEASWPPSLGRALALALLFSSLLSSTIAGASAIAEDHQPRWRRDHHSLSRIPLAEVITSTAVKKAYRKATLCVHPDKLQQRGASVQQKYTCEKVFDLLKVFYWLRFLLPI</sequence>
<dbReference type="GO" id="GO:0031982">
    <property type="term" value="C:vesicle"/>
    <property type="evidence" value="ECO:0007669"/>
    <property type="project" value="TreeGrafter"/>
</dbReference>
<keyword evidence="2" id="KW-0812">Transmembrane</keyword>
<evidence type="ECO:0000313" key="4">
    <source>
        <dbReference type="Proteomes" id="UP000593564"/>
    </source>
</evidence>
<feature type="region of interest" description="Disordered" evidence="1">
    <location>
        <begin position="29"/>
        <end position="50"/>
    </location>
</feature>
<dbReference type="GO" id="GO:0072318">
    <property type="term" value="P:clathrin coat disassembly"/>
    <property type="evidence" value="ECO:0007669"/>
    <property type="project" value="TreeGrafter"/>
</dbReference>
<dbReference type="GO" id="GO:0072583">
    <property type="term" value="P:clathrin-dependent endocytosis"/>
    <property type="evidence" value="ECO:0007669"/>
    <property type="project" value="TreeGrafter"/>
</dbReference>
<dbReference type="AlphaFoldDB" id="A0A7J7HN91"/>
<keyword evidence="2" id="KW-0472">Membrane</keyword>
<dbReference type="SUPFAM" id="SSF46565">
    <property type="entry name" value="Chaperone J-domain"/>
    <property type="match status" value="1"/>
</dbReference>
<accession>A0A7J7HN91</accession>
<dbReference type="GO" id="GO:0005737">
    <property type="term" value="C:cytoplasm"/>
    <property type="evidence" value="ECO:0007669"/>
    <property type="project" value="TreeGrafter"/>
</dbReference>
<dbReference type="EMBL" id="JACBKZ010000003">
    <property type="protein sequence ID" value="KAF5953691.1"/>
    <property type="molecule type" value="Genomic_DNA"/>
</dbReference>
<feature type="compositionally biased region" description="Polar residues" evidence="1">
    <location>
        <begin position="36"/>
        <end position="47"/>
    </location>
</feature>
<reference evidence="4" key="1">
    <citation type="journal article" date="2020" name="Nat. Commun.">
        <title>Genome assembly of wild tea tree DASZ reveals pedigree and selection history of tea varieties.</title>
        <authorList>
            <person name="Zhang W."/>
            <person name="Zhang Y."/>
            <person name="Qiu H."/>
            <person name="Guo Y."/>
            <person name="Wan H."/>
            <person name="Zhang X."/>
            <person name="Scossa F."/>
            <person name="Alseekh S."/>
            <person name="Zhang Q."/>
            <person name="Wang P."/>
            <person name="Xu L."/>
            <person name="Schmidt M.H."/>
            <person name="Jia X."/>
            <person name="Li D."/>
            <person name="Zhu A."/>
            <person name="Guo F."/>
            <person name="Chen W."/>
            <person name="Ni D."/>
            <person name="Usadel B."/>
            <person name="Fernie A.R."/>
            <person name="Wen W."/>
        </authorList>
    </citation>
    <scope>NUCLEOTIDE SEQUENCE [LARGE SCALE GENOMIC DNA]</scope>
    <source>
        <strain evidence="4">cv. G240</strain>
    </source>
</reference>
<evidence type="ECO:0000256" key="2">
    <source>
        <dbReference type="SAM" id="Phobius"/>
    </source>
</evidence>
<gene>
    <name evidence="3" type="ORF">HYC85_006547</name>
</gene>
<comment type="caution">
    <text evidence="3">The sequence shown here is derived from an EMBL/GenBank/DDBJ whole genome shotgun (WGS) entry which is preliminary data.</text>
</comment>
<dbReference type="PANTHER" id="PTHR23172:SF87">
    <property type="entry name" value="CHAPERONE DNAJ-DOMAIN SUPERFAMILY PROTEIN"/>
    <property type="match status" value="1"/>
</dbReference>
<dbReference type="Gene3D" id="1.10.287.110">
    <property type="entry name" value="DnaJ domain"/>
    <property type="match status" value="1"/>
</dbReference>
<evidence type="ECO:0000313" key="3">
    <source>
        <dbReference type="EMBL" id="KAF5953691.1"/>
    </source>
</evidence>
<feature type="transmembrane region" description="Helical" evidence="2">
    <location>
        <begin position="57"/>
        <end position="79"/>
    </location>
</feature>
<keyword evidence="4" id="KW-1185">Reference proteome</keyword>
<proteinExistence type="predicted"/>
<name>A0A7J7HN91_CAMSI</name>
<evidence type="ECO:0008006" key="5">
    <source>
        <dbReference type="Google" id="ProtNLM"/>
    </source>
</evidence>